<name>A0A2Z6V614_MICAE</name>
<accession>A0A2Z6V614</accession>
<dbReference type="EMBL" id="BDSG01000204">
    <property type="protein sequence ID" value="GBL12640.1"/>
    <property type="molecule type" value="Genomic_DNA"/>
</dbReference>
<evidence type="ECO:0000313" key="1">
    <source>
        <dbReference type="EMBL" id="GBL12640.1"/>
    </source>
</evidence>
<comment type="caution">
    <text evidence="1">The sequence shown here is derived from an EMBL/GenBank/DDBJ whole genome shotgun (WGS) entry which is preliminary data.</text>
</comment>
<evidence type="ECO:0000313" key="2">
    <source>
        <dbReference type="Proteomes" id="UP000248272"/>
    </source>
</evidence>
<dbReference type="AlphaFoldDB" id="A0A2Z6V614"/>
<organism evidence="1 2">
    <name type="scientific">Microcystis aeruginosa Sj</name>
    <dbReference type="NCBI Taxonomy" id="1979544"/>
    <lineage>
        <taxon>Bacteria</taxon>
        <taxon>Bacillati</taxon>
        <taxon>Cyanobacteriota</taxon>
        <taxon>Cyanophyceae</taxon>
        <taxon>Oscillatoriophycideae</taxon>
        <taxon>Chroococcales</taxon>
        <taxon>Microcystaceae</taxon>
        <taxon>Microcystis</taxon>
    </lineage>
</organism>
<reference evidence="1 2" key="1">
    <citation type="journal article" date="2018" name="Front. Microbiol.">
        <title>Adaptation of the Freshwater Bloom-Forming Cyanobacterium Microcystis aeruginosa to Brackish Water Is Driven by Recent Horizontal Transfer of Sucrose Genes.</title>
        <authorList>
            <person name="Tanabe Y."/>
            <person name="Hodoki Y."/>
            <person name="Sano T."/>
            <person name="Tada K."/>
            <person name="Watanabe M.M."/>
        </authorList>
    </citation>
    <scope>NUCLEOTIDE SEQUENCE [LARGE SCALE GENOMIC DNA]</scope>
    <source>
        <strain evidence="1 2">Sj</strain>
    </source>
</reference>
<proteinExistence type="predicted"/>
<dbReference type="Proteomes" id="UP000248272">
    <property type="component" value="Unassembled WGS sequence"/>
</dbReference>
<dbReference type="RefSeq" id="WP_110580669.1">
    <property type="nucleotide sequence ID" value="NZ_BDSG01000204.1"/>
</dbReference>
<gene>
    <name evidence="1" type="ORF">MSj_04160</name>
</gene>
<sequence length="221" mass="24775">MTFWELLCAAKKIYDLYGYIESKLTDQISVIMQNIAQKELESAIKTLADSKISSNKEREFASAITQLRLALEKTDEKLVKAKITAVIAFCYSVLNEAHLAQSYEENSLRYFDSYYDSKLTAITNETTIANGLIGSVRSVKVAMLTSLIAEYNQLVDYAKDFGLDVDESKIDFGEGALMASALMLVPLSLPFDLTGIDPRTSRLVQKAKRQYAKNLRDSLPR</sequence>
<protein>
    <submittedName>
        <fullName evidence="1">Uncharacterized protein</fullName>
    </submittedName>
</protein>